<comment type="caution">
    <text evidence="1">The sequence shown here is derived from an EMBL/GenBank/DDBJ whole genome shotgun (WGS) entry which is preliminary data.</text>
</comment>
<accession>A0ACC3MAQ3</accession>
<keyword evidence="2" id="KW-1185">Reference proteome</keyword>
<evidence type="ECO:0000313" key="1">
    <source>
        <dbReference type="EMBL" id="KAK3682005.1"/>
    </source>
</evidence>
<name>A0ACC3MAQ3_9PEZI</name>
<proteinExistence type="predicted"/>
<protein>
    <submittedName>
        <fullName evidence="1">Uncharacterized protein</fullName>
    </submittedName>
</protein>
<dbReference type="Proteomes" id="UP001281147">
    <property type="component" value="Unassembled WGS sequence"/>
</dbReference>
<sequence length="481" mass="52135">MDLVLSLIVVAGIGSASAQIFAAEQLTSFNSTFSLSESQRLTANFTNEEASSANNALRFDITQYAGGIAAQDAFYTLPPLTNATPLAPGAVIKVDDPTNLTSYALPPNVALSRILYTSLDLNDSLVPASAYILWPFTPRQFGNTTNQGAPVVLWNHPTSGYFSASAPSKHRSLFAGGMAPFDLALAGYAVVAPDYAGLGLSRDWRGKRIPHQYLASTASAKDAVYALHAARTVFPERMAENFAVMGQSQGGGVAWAIAELIEMQPYLGKGYLGTVAVSPTTRLLSAGTLIAPMVGFGLSSVFPGFQLADWLTPFGLGRAQVYQQTSGSLASALVFFSSTQQIVKENFSNTWEAKAYSELANAGRKRIKGPMLVIQGTEDAYVSYDVTSLTIKDTCKTFPENKIEYLVSSQTGHVPATFATRRMWTQWLEDRFMGKEVELSECGSRSLLESYLPNAWYQHDWTSFTQWAGAPQYSYEVPLAL</sequence>
<reference evidence="1" key="1">
    <citation type="submission" date="2023-07" db="EMBL/GenBank/DDBJ databases">
        <title>Black Yeasts Isolated from many extreme environments.</title>
        <authorList>
            <person name="Coleine C."/>
            <person name="Stajich J.E."/>
            <person name="Selbmann L."/>
        </authorList>
    </citation>
    <scope>NUCLEOTIDE SEQUENCE</scope>
    <source>
        <strain evidence="1">CCFEE 5714</strain>
    </source>
</reference>
<gene>
    <name evidence="1" type="ORF">LTR37_020683</name>
</gene>
<evidence type="ECO:0000313" key="2">
    <source>
        <dbReference type="Proteomes" id="UP001281147"/>
    </source>
</evidence>
<dbReference type="EMBL" id="JAUTXU010000380">
    <property type="protein sequence ID" value="KAK3682005.1"/>
    <property type="molecule type" value="Genomic_DNA"/>
</dbReference>
<organism evidence="1 2">
    <name type="scientific">Vermiconidia calcicola</name>
    <dbReference type="NCBI Taxonomy" id="1690605"/>
    <lineage>
        <taxon>Eukaryota</taxon>
        <taxon>Fungi</taxon>
        <taxon>Dikarya</taxon>
        <taxon>Ascomycota</taxon>
        <taxon>Pezizomycotina</taxon>
        <taxon>Dothideomycetes</taxon>
        <taxon>Dothideomycetidae</taxon>
        <taxon>Mycosphaerellales</taxon>
        <taxon>Extremaceae</taxon>
        <taxon>Vermiconidia</taxon>
    </lineage>
</organism>